<dbReference type="InterPro" id="IPR016197">
    <property type="entry name" value="Chromo-like_dom_sf"/>
</dbReference>
<dbReference type="InterPro" id="IPR023780">
    <property type="entry name" value="Chromo_domain"/>
</dbReference>
<dbReference type="SUPFAM" id="SSF54160">
    <property type="entry name" value="Chromo domain-like"/>
    <property type="match status" value="1"/>
</dbReference>
<gene>
    <name evidence="2" type="ORF">E6C27_scaffold21G002670</name>
</gene>
<sequence>MVFHVSQLKKMIGEHTEVHQIVSYISETHGWKAVPEEVFGYRKNSSGVWEVLISWKGLPPHEAMWEVCDDFQQQFPDFHPENKVDLEECNDRPPIILQYSSRGGRKGRHV</sequence>
<name>A0A5A7VKR0_CUCMM</name>
<dbReference type="AlphaFoldDB" id="A0A5A7VKR0"/>
<organism evidence="2 3">
    <name type="scientific">Cucumis melo var. makuwa</name>
    <name type="common">Oriental melon</name>
    <dbReference type="NCBI Taxonomy" id="1194695"/>
    <lineage>
        <taxon>Eukaryota</taxon>
        <taxon>Viridiplantae</taxon>
        <taxon>Streptophyta</taxon>
        <taxon>Embryophyta</taxon>
        <taxon>Tracheophyta</taxon>
        <taxon>Spermatophyta</taxon>
        <taxon>Magnoliopsida</taxon>
        <taxon>eudicotyledons</taxon>
        <taxon>Gunneridae</taxon>
        <taxon>Pentapetalae</taxon>
        <taxon>rosids</taxon>
        <taxon>fabids</taxon>
        <taxon>Cucurbitales</taxon>
        <taxon>Cucurbitaceae</taxon>
        <taxon>Benincaseae</taxon>
        <taxon>Cucumis</taxon>
    </lineage>
</organism>
<dbReference type="Proteomes" id="UP000321393">
    <property type="component" value="Unassembled WGS sequence"/>
</dbReference>
<feature type="domain" description="Chromo" evidence="1">
    <location>
        <begin position="34"/>
        <end position="76"/>
    </location>
</feature>
<comment type="caution">
    <text evidence="2">The sequence shown here is derived from an EMBL/GenBank/DDBJ whole genome shotgun (WGS) entry which is preliminary data.</text>
</comment>
<dbReference type="Gene3D" id="2.40.50.40">
    <property type="match status" value="1"/>
</dbReference>
<evidence type="ECO:0000313" key="3">
    <source>
        <dbReference type="Proteomes" id="UP000321393"/>
    </source>
</evidence>
<dbReference type="Pfam" id="PF00385">
    <property type="entry name" value="Chromo"/>
    <property type="match status" value="1"/>
</dbReference>
<evidence type="ECO:0000313" key="2">
    <source>
        <dbReference type="EMBL" id="KAA0066241.1"/>
    </source>
</evidence>
<proteinExistence type="predicted"/>
<accession>A0A5A7VKR0</accession>
<protein>
    <submittedName>
        <fullName evidence="2">Ty3-gypsy retroelement transposase</fullName>
    </submittedName>
</protein>
<evidence type="ECO:0000259" key="1">
    <source>
        <dbReference type="Pfam" id="PF00385"/>
    </source>
</evidence>
<dbReference type="OrthoDB" id="5554229at2759"/>
<reference evidence="2 3" key="1">
    <citation type="submission" date="2019-08" db="EMBL/GenBank/DDBJ databases">
        <title>Draft genome sequences of two oriental melons (Cucumis melo L. var makuwa).</title>
        <authorList>
            <person name="Kwon S.-Y."/>
        </authorList>
    </citation>
    <scope>NUCLEOTIDE SEQUENCE [LARGE SCALE GENOMIC DNA]</scope>
    <source>
        <strain evidence="3">cv. SW 3</strain>
        <tissue evidence="2">Leaf</tissue>
    </source>
</reference>
<dbReference type="EMBL" id="SSTE01000903">
    <property type="protein sequence ID" value="KAA0066241.1"/>
    <property type="molecule type" value="Genomic_DNA"/>
</dbReference>